<evidence type="ECO:0000256" key="3">
    <source>
        <dbReference type="ARBA" id="ARBA00011073"/>
    </source>
</evidence>
<feature type="non-terminal residue" evidence="12">
    <location>
        <position position="1"/>
    </location>
</feature>
<evidence type="ECO:0000256" key="1">
    <source>
        <dbReference type="ARBA" id="ARBA00002076"/>
    </source>
</evidence>
<dbReference type="Gene3D" id="2.60.40.2310">
    <property type="match status" value="1"/>
</dbReference>
<dbReference type="Pfam" id="PF00082">
    <property type="entry name" value="Peptidase_S8"/>
    <property type="match status" value="1"/>
</dbReference>
<dbReference type="InterPro" id="IPR036852">
    <property type="entry name" value="Peptidase_S8/S53_dom_sf"/>
</dbReference>
<evidence type="ECO:0000259" key="10">
    <source>
        <dbReference type="Pfam" id="PF00082"/>
    </source>
</evidence>
<proteinExistence type="inferred from homology"/>
<dbReference type="InterPro" id="IPR000209">
    <property type="entry name" value="Peptidase_S8/S53_dom"/>
</dbReference>
<feature type="domain" description="Subtilisin-like protease fibronectin type-III" evidence="11">
    <location>
        <begin position="483"/>
        <end position="582"/>
    </location>
</feature>
<dbReference type="FunFam" id="3.50.30.30:FF:000005">
    <property type="entry name" value="subtilisin-like protease SBT1.5"/>
    <property type="match status" value="1"/>
</dbReference>
<dbReference type="InterPro" id="IPR045051">
    <property type="entry name" value="SBT"/>
</dbReference>
<evidence type="ECO:0000256" key="8">
    <source>
        <dbReference type="ARBA" id="ARBA00022825"/>
    </source>
</evidence>
<evidence type="ECO:0000256" key="6">
    <source>
        <dbReference type="ARBA" id="ARBA00022729"/>
    </source>
</evidence>
<comment type="caution">
    <text evidence="12">The sequence shown here is derived from an EMBL/GenBank/DDBJ whole genome shotgun (WGS) entry which is preliminary data.</text>
</comment>
<dbReference type="PROSITE" id="PS00137">
    <property type="entry name" value="SUBTILASE_HIS"/>
    <property type="match status" value="1"/>
</dbReference>
<dbReference type="SUPFAM" id="SSF52743">
    <property type="entry name" value="Subtilisin-like"/>
    <property type="match status" value="1"/>
</dbReference>
<dbReference type="GO" id="GO:0048046">
    <property type="term" value="C:apoplast"/>
    <property type="evidence" value="ECO:0007669"/>
    <property type="project" value="UniProtKB-SubCell"/>
</dbReference>
<dbReference type="Proteomes" id="UP000737018">
    <property type="component" value="Unassembled WGS sequence"/>
</dbReference>
<dbReference type="InterPro" id="IPR023828">
    <property type="entry name" value="Peptidase_S8_Ser-AS"/>
</dbReference>
<keyword evidence="6" id="KW-0732">Signal</keyword>
<reference evidence="12" key="1">
    <citation type="submission" date="2020-03" db="EMBL/GenBank/DDBJ databases">
        <title>Castanea mollissima Vanexum genome sequencing.</title>
        <authorList>
            <person name="Staton M."/>
        </authorList>
    </citation>
    <scope>NUCLEOTIDE SEQUENCE</scope>
    <source>
        <tissue evidence="12">Leaf</tissue>
    </source>
</reference>
<comment type="similarity">
    <text evidence="3 9">Belongs to the peptidase S8 family.</text>
</comment>
<dbReference type="EMBL" id="JRKL02010088">
    <property type="protein sequence ID" value="KAF3946094.1"/>
    <property type="molecule type" value="Genomic_DNA"/>
</dbReference>
<dbReference type="InterPro" id="IPR022398">
    <property type="entry name" value="Peptidase_S8_His-AS"/>
</dbReference>
<comment type="caution">
    <text evidence="9">Lacks conserved residue(s) required for the propagation of feature annotation.</text>
</comment>
<evidence type="ECO:0000256" key="2">
    <source>
        <dbReference type="ARBA" id="ARBA00004271"/>
    </source>
</evidence>
<evidence type="ECO:0000256" key="9">
    <source>
        <dbReference type="PROSITE-ProRule" id="PRU01240"/>
    </source>
</evidence>
<dbReference type="Gene3D" id="3.40.50.200">
    <property type="entry name" value="Peptidase S8/S53 domain"/>
    <property type="match status" value="1"/>
</dbReference>
<dbReference type="CDD" id="cd02120">
    <property type="entry name" value="PA_subtilisin_like"/>
    <property type="match status" value="1"/>
</dbReference>
<keyword evidence="7" id="KW-0378">Hydrolase</keyword>
<keyword evidence="8" id="KW-0720">Serine protease</keyword>
<sequence>KLIGARSYDDSVVTATAKLHTPRDTVGHGTHVASTAAGSTVASASYYGLASGTAKGGSPSSRIAMYTVCASNGCRGSAILAAFDDAIADGVDVLSLSLGAPSYIRIDLKSDPIAIGAFHAVDHGIIVVCSAGNDGPGSESVVNIAPWILTVAASTIDRDFQSNVVLGGNKVIKGEGINFSPLKNSPEYPLIYAKYAKKSGANEDEARNCNPDSMDNNLIKGKIVVCNNVGNQDYTARGKIVEVKGLGGIGIVLIDDQSSRVASTYGSFPATLINSNDSAEVLSYINSSSKPVATILPTVAVTEYKPAPAIAYFSARGPSYDTMNILKPDIAAPGVDILAAWIANDTSQTPQGKESILYNVISGTSMACPHVSGVAATVKSQNPTWSPSAIKSAIMTTATQTNNMKAPITTDSGSIATPYDYGAGEVTTSGPLQPGLVYETSTTDYLNYLCYLGLDTDGIKAIAKTIPNDFACPKDSNNDYISNINYPSIAISKFSGTASKNISRTVTNVGGDGKTVYAVSVDAPSGIVVKVIPDQLTFTKNNEKLSYQVIFSSSTATSLKEDVFGSITWTNGKFKVRSPFVVSSKSGDEEE</sequence>
<evidence type="ECO:0000256" key="5">
    <source>
        <dbReference type="ARBA" id="ARBA00022670"/>
    </source>
</evidence>
<dbReference type="AlphaFoldDB" id="A0A8J4VD09"/>
<organism evidence="12 13">
    <name type="scientific">Castanea mollissima</name>
    <name type="common">Chinese chestnut</name>
    <dbReference type="NCBI Taxonomy" id="60419"/>
    <lineage>
        <taxon>Eukaryota</taxon>
        <taxon>Viridiplantae</taxon>
        <taxon>Streptophyta</taxon>
        <taxon>Embryophyta</taxon>
        <taxon>Tracheophyta</taxon>
        <taxon>Spermatophyta</taxon>
        <taxon>Magnoliopsida</taxon>
        <taxon>eudicotyledons</taxon>
        <taxon>Gunneridae</taxon>
        <taxon>Pentapetalae</taxon>
        <taxon>rosids</taxon>
        <taxon>fabids</taxon>
        <taxon>Fagales</taxon>
        <taxon>Fagaceae</taxon>
        <taxon>Castanea</taxon>
    </lineage>
</organism>
<evidence type="ECO:0000313" key="13">
    <source>
        <dbReference type="Proteomes" id="UP000737018"/>
    </source>
</evidence>
<feature type="domain" description="Peptidase S8/S53" evidence="10">
    <location>
        <begin position="12"/>
        <end position="422"/>
    </location>
</feature>
<dbReference type="PANTHER" id="PTHR10795">
    <property type="entry name" value="PROPROTEIN CONVERTASE SUBTILISIN/KEXIN"/>
    <property type="match status" value="1"/>
</dbReference>
<name>A0A8J4VD09_9ROSI</name>
<evidence type="ECO:0000313" key="12">
    <source>
        <dbReference type="EMBL" id="KAF3946094.1"/>
    </source>
</evidence>
<keyword evidence="13" id="KW-1185">Reference proteome</keyword>
<dbReference type="GO" id="GO:0006508">
    <property type="term" value="P:proteolysis"/>
    <property type="evidence" value="ECO:0007669"/>
    <property type="project" value="UniProtKB-KW"/>
</dbReference>
<evidence type="ECO:0000256" key="4">
    <source>
        <dbReference type="ARBA" id="ARBA00022523"/>
    </source>
</evidence>
<keyword evidence="5" id="KW-0645">Protease</keyword>
<evidence type="ECO:0000256" key="7">
    <source>
        <dbReference type="ARBA" id="ARBA00022801"/>
    </source>
</evidence>
<evidence type="ECO:0000259" key="11">
    <source>
        <dbReference type="Pfam" id="PF17766"/>
    </source>
</evidence>
<comment type="function">
    <text evidence="1">Required for arbuscular mycorrhiza (AM) development during AM symbiosis with AM fungi (e.g. Glomeromycota intraradices).</text>
</comment>
<protein>
    <submittedName>
        <fullName evidence="12">Uncharacterized protein</fullName>
    </submittedName>
</protein>
<dbReference type="PROSITE" id="PS51892">
    <property type="entry name" value="SUBTILASE"/>
    <property type="match status" value="1"/>
</dbReference>
<dbReference type="Gene3D" id="3.50.30.30">
    <property type="match status" value="1"/>
</dbReference>
<dbReference type="InterPro" id="IPR041469">
    <property type="entry name" value="Subtilisin-like_FN3"/>
</dbReference>
<dbReference type="PRINTS" id="PR00723">
    <property type="entry name" value="SUBTILISIN"/>
</dbReference>
<dbReference type="GO" id="GO:0009610">
    <property type="term" value="P:response to symbiotic fungus"/>
    <property type="evidence" value="ECO:0007669"/>
    <property type="project" value="UniProtKB-ARBA"/>
</dbReference>
<accession>A0A8J4VD09</accession>
<keyword evidence="4" id="KW-0052">Apoplast</keyword>
<comment type="subcellular location">
    <subcellularLocation>
        <location evidence="2">Secreted</location>
        <location evidence="2">Extracellular space</location>
        <location evidence="2">Apoplast</location>
    </subcellularLocation>
</comment>
<dbReference type="InterPro" id="IPR015500">
    <property type="entry name" value="Peptidase_S8_subtilisin-rel"/>
</dbReference>
<dbReference type="OrthoDB" id="10256524at2759"/>
<dbReference type="Pfam" id="PF17766">
    <property type="entry name" value="fn3_6"/>
    <property type="match status" value="1"/>
</dbReference>
<dbReference type="PROSITE" id="PS00138">
    <property type="entry name" value="SUBTILASE_SER"/>
    <property type="match status" value="1"/>
</dbReference>
<gene>
    <name evidence="12" type="ORF">CMV_027600</name>
</gene>
<dbReference type="GO" id="GO:0004252">
    <property type="term" value="F:serine-type endopeptidase activity"/>
    <property type="evidence" value="ECO:0007669"/>
    <property type="project" value="InterPro"/>
</dbReference>